<sequence length="219" mass="23348">MNTTPFVAAYRDYATATDAAVRLTDPELTPDANGRRQAEALTAARGVLTTRTPPAPQTGADGRTAVLEARSPQNASDVALQGREREKVATLLQAGRPLPEIIAEASPLRVAAILDDWEQLVQEDPSPQVAAAELRDAVFARLVALGEPDAVRVASVEADTAQLDAWSRVLTEVQGRAITMGTRQALKSADPEGYQVAFGGRLAIDHASIDRIETMAARQ</sequence>
<protein>
    <submittedName>
        <fullName evidence="1">Uncharacterized protein</fullName>
    </submittedName>
</protein>
<gene>
    <name evidence="1" type="ORF">DZF97_00715</name>
</gene>
<comment type="caution">
    <text evidence="1">The sequence shown here is derived from an EMBL/GenBank/DDBJ whole genome shotgun (WGS) entry which is preliminary data.</text>
</comment>
<proteinExistence type="predicted"/>
<dbReference type="Proteomes" id="UP000265361">
    <property type="component" value="Unassembled WGS sequence"/>
</dbReference>
<dbReference type="AlphaFoldDB" id="A0A399QKB7"/>
<evidence type="ECO:0000313" key="2">
    <source>
        <dbReference type="Proteomes" id="UP000265361"/>
    </source>
</evidence>
<organism evidence="1 2">
    <name type="scientific">Clavibacter nebraskensis</name>
    <dbReference type="NCBI Taxonomy" id="31963"/>
    <lineage>
        <taxon>Bacteria</taxon>
        <taxon>Bacillati</taxon>
        <taxon>Actinomycetota</taxon>
        <taxon>Actinomycetes</taxon>
        <taxon>Micrococcales</taxon>
        <taxon>Microbacteriaceae</taxon>
        <taxon>Clavibacter</taxon>
    </lineage>
</organism>
<reference evidence="1 2" key="1">
    <citation type="submission" date="2018-08" db="EMBL/GenBank/DDBJ databases">
        <title>Genome Sequence of Clavibacter michiganensis Subspecies type strains, and the Atypical Peach-Colored Strains Isolated from Tomato.</title>
        <authorList>
            <person name="Osdaghi E."/>
            <person name="Portier P."/>
            <person name="Briand M."/>
            <person name="Jacques M.-A."/>
        </authorList>
    </citation>
    <scope>NUCLEOTIDE SEQUENCE [LARGE SCALE GENOMIC DNA]</scope>
    <source>
        <strain evidence="1 2">CFBP 7577</strain>
    </source>
</reference>
<evidence type="ECO:0000313" key="1">
    <source>
        <dbReference type="EMBL" id="RIJ19410.1"/>
    </source>
</evidence>
<accession>A0A399QKB7</accession>
<dbReference type="EMBL" id="QWED01000006">
    <property type="protein sequence ID" value="RIJ19410.1"/>
    <property type="molecule type" value="Genomic_DNA"/>
</dbReference>
<dbReference type="RefSeq" id="WP_434513158.1">
    <property type="nucleotide sequence ID" value="NZ_CP162946.1"/>
</dbReference>
<name>A0A399QKB7_9MICO</name>